<feature type="transmembrane region" description="Helical" evidence="1">
    <location>
        <begin position="40"/>
        <end position="61"/>
    </location>
</feature>
<keyword evidence="1" id="KW-0472">Membrane</keyword>
<feature type="transmembrane region" description="Helical" evidence="1">
    <location>
        <begin position="73"/>
        <end position="91"/>
    </location>
</feature>
<comment type="caution">
    <text evidence="2">The sequence shown here is derived from an EMBL/GenBank/DDBJ whole genome shotgun (WGS) entry which is preliminary data.</text>
</comment>
<name>A0ABD5Z2N6_9EURY</name>
<reference evidence="2 3" key="1">
    <citation type="journal article" date="2019" name="Int. J. Syst. Evol. Microbiol.">
        <title>The Global Catalogue of Microorganisms (GCM) 10K type strain sequencing project: providing services to taxonomists for standard genome sequencing and annotation.</title>
        <authorList>
            <consortium name="The Broad Institute Genomics Platform"/>
            <consortium name="The Broad Institute Genome Sequencing Center for Infectious Disease"/>
            <person name="Wu L."/>
            <person name="Ma J."/>
        </authorList>
    </citation>
    <scope>NUCLEOTIDE SEQUENCE [LARGE SCALE GENOMIC DNA]</scope>
    <source>
        <strain evidence="2 3">XZGYJ-43</strain>
    </source>
</reference>
<organism evidence="2 3">
    <name type="scientific">Halospeciosus flavus</name>
    <dbReference type="NCBI Taxonomy" id="3032283"/>
    <lineage>
        <taxon>Archaea</taxon>
        <taxon>Methanobacteriati</taxon>
        <taxon>Methanobacteriota</taxon>
        <taxon>Stenosarchaea group</taxon>
        <taxon>Halobacteria</taxon>
        <taxon>Halobacteriales</taxon>
        <taxon>Halobacteriaceae</taxon>
        <taxon>Halospeciosus</taxon>
    </lineage>
</organism>
<feature type="transmembrane region" description="Helical" evidence="1">
    <location>
        <begin position="12"/>
        <end position="33"/>
    </location>
</feature>
<accession>A0ABD5Z2N6</accession>
<keyword evidence="3" id="KW-1185">Reference proteome</keyword>
<evidence type="ECO:0008006" key="4">
    <source>
        <dbReference type="Google" id="ProtNLM"/>
    </source>
</evidence>
<protein>
    <recommendedName>
        <fullName evidence="4">PH regulation protein F</fullName>
    </recommendedName>
</protein>
<keyword evidence="1" id="KW-1133">Transmembrane helix</keyword>
<dbReference type="AlphaFoldDB" id="A0ABD5Z2N6"/>
<keyword evidence="1" id="KW-0812">Transmembrane</keyword>
<proteinExistence type="predicted"/>
<dbReference type="RefSeq" id="WP_279529341.1">
    <property type="nucleotide sequence ID" value="NZ_CP122312.1"/>
</dbReference>
<gene>
    <name evidence="2" type="ORF">ACFQJ9_08300</name>
</gene>
<evidence type="ECO:0000313" key="2">
    <source>
        <dbReference type="EMBL" id="MFC7199410.1"/>
    </source>
</evidence>
<evidence type="ECO:0000313" key="3">
    <source>
        <dbReference type="Proteomes" id="UP001596447"/>
    </source>
</evidence>
<sequence>MITPQLFTELTAVVRIVLLTVAFVFAVVAARGYSDAPWGAVLRPLPVAILALATSVATLLVDVSETTAQVVTVAVWTVGVGAVALSTYRFVDLVAERGDR</sequence>
<dbReference type="Proteomes" id="UP001596447">
    <property type="component" value="Unassembled WGS sequence"/>
</dbReference>
<dbReference type="EMBL" id="JBHTAR010000011">
    <property type="protein sequence ID" value="MFC7199410.1"/>
    <property type="molecule type" value="Genomic_DNA"/>
</dbReference>
<evidence type="ECO:0000256" key="1">
    <source>
        <dbReference type="SAM" id="Phobius"/>
    </source>
</evidence>